<dbReference type="PANTHER" id="PTHR33969:SF2">
    <property type="entry name" value="SEGREGATION AND CONDENSATION PROTEIN A"/>
    <property type="match status" value="1"/>
</dbReference>
<name>A0AAU7V6W3_9ACTO</name>
<dbReference type="EMBL" id="CP138335">
    <property type="protein sequence ID" value="XBW07045.1"/>
    <property type="molecule type" value="Genomic_DNA"/>
</dbReference>
<gene>
    <name evidence="3" type="ORF">SAC06_05150</name>
</gene>
<dbReference type="Pfam" id="PF02616">
    <property type="entry name" value="SMC_ScpA"/>
    <property type="match status" value="1"/>
</dbReference>
<organism evidence="3">
    <name type="scientific">Scrofimicrobium appendicitidis</name>
    <dbReference type="NCBI Taxonomy" id="3079930"/>
    <lineage>
        <taxon>Bacteria</taxon>
        <taxon>Bacillati</taxon>
        <taxon>Actinomycetota</taxon>
        <taxon>Actinomycetes</taxon>
        <taxon>Actinomycetales</taxon>
        <taxon>Actinomycetaceae</taxon>
        <taxon>Scrofimicrobium</taxon>
    </lineage>
</organism>
<dbReference type="GO" id="GO:0007059">
    <property type="term" value="P:chromosome segregation"/>
    <property type="evidence" value="ECO:0007669"/>
    <property type="project" value="UniProtKB-KW"/>
</dbReference>
<evidence type="ECO:0000256" key="2">
    <source>
        <dbReference type="ARBA" id="ARBA00044777"/>
    </source>
</evidence>
<dbReference type="KEGG" id="sapp:SAC06_05150"/>
<keyword evidence="1" id="KW-0159">Chromosome partition</keyword>
<dbReference type="InterPro" id="IPR003768">
    <property type="entry name" value="ScpA"/>
</dbReference>
<accession>A0AAU7V6W3</accession>
<dbReference type="RefSeq" id="WP_350257239.1">
    <property type="nucleotide sequence ID" value="NZ_CP138335.1"/>
</dbReference>
<dbReference type="PANTHER" id="PTHR33969">
    <property type="entry name" value="SEGREGATION AND CONDENSATION PROTEIN A"/>
    <property type="match status" value="1"/>
</dbReference>
<reference evidence="3" key="1">
    <citation type="submission" date="2023-11" db="EMBL/GenBank/DDBJ databases">
        <title>Scrofimicrobium hongkongense sp. nov., isolated from a patient with peritonitis.</title>
        <authorList>
            <person name="Lao H.Y."/>
            <person name="Wong A.Y.P."/>
            <person name="Ng T.L."/>
            <person name="Wong R.Y.L."/>
            <person name="Yau M.C.Y."/>
            <person name="Lam J.Y.W."/>
            <person name="Siu G.K.H."/>
        </authorList>
    </citation>
    <scope>NUCLEOTIDE SEQUENCE</scope>
    <source>
        <strain evidence="3">R131</strain>
    </source>
</reference>
<evidence type="ECO:0000313" key="3">
    <source>
        <dbReference type="EMBL" id="XBW07045.1"/>
    </source>
</evidence>
<proteinExistence type="predicted"/>
<dbReference type="AlphaFoldDB" id="A0AAU7V6W3"/>
<sequence length="250" mass="28089">MARPPSTPAELDAFQVELEVFQGPFDLLLQLIARRQLDITEIALAQVTDEFIAHMRRVPDLSTTTEFLVVAATLLEMKAAQLLPQTERDPGVDEDLSARDLLFSRLLQYRAFKGVAETIRERLSQQRLAVPRSVPLEPQFAQLLPELVWQTTPEQLAALALGVLAEKPRPDQAQHVNRPGASLEEELAIVEKRLRRGREATFADLVQDAANVAVVVTRFLAVLELYRRGDVQFTQPQELGPLTIRWEAPS</sequence>
<evidence type="ECO:0000256" key="1">
    <source>
        <dbReference type="ARBA" id="ARBA00022829"/>
    </source>
</evidence>
<dbReference type="Gene3D" id="6.10.250.2410">
    <property type="match status" value="1"/>
</dbReference>
<protein>
    <recommendedName>
        <fullName evidence="2">Segregation and condensation protein A</fullName>
    </recommendedName>
</protein>